<reference evidence="1 2" key="1">
    <citation type="journal article" name="Front. Microbiol.">
        <title>Sugar Metabolism of the First Thermophilic Planctomycete Thermogutta terrifontis: Comparative Genomic and Transcriptomic Approaches.</title>
        <authorList>
            <person name="Elcheninov A.G."/>
            <person name="Menzel P."/>
            <person name="Gudbergsdottir S.R."/>
            <person name="Slesarev A.I."/>
            <person name="Kadnikov V.V."/>
            <person name="Krogh A."/>
            <person name="Bonch-Osmolovskaya E.A."/>
            <person name="Peng X."/>
            <person name="Kublanov I.V."/>
        </authorList>
    </citation>
    <scope>NUCLEOTIDE SEQUENCE [LARGE SCALE GENOMIC DNA]</scope>
    <source>
        <strain evidence="1 2">R1</strain>
    </source>
</reference>
<protein>
    <submittedName>
        <fullName evidence="1">Uncharacterized protein</fullName>
    </submittedName>
</protein>
<proteinExistence type="predicted"/>
<keyword evidence="2" id="KW-1185">Reference proteome</keyword>
<gene>
    <name evidence="1" type="ORF">THTE_3970</name>
</gene>
<evidence type="ECO:0000313" key="1">
    <source>
        <dbReference type="EMBL" id="ASV76571.1"/>
    </source>
</evidence>
<dbReference type="EMBL" id="CP018477">
    <property type="protein sequence ID" value="ASV76571.1"/>
    <property type="molecule type" value="Genomic_DNA"/>
</dbReference>
<dbReference type="AlphaFoldDB" id="A0A286RKT8"/>
<name>A0A286RKT8_9BACT</name>
<organism evidence="1 2">
    <name type="scientific">Thermogutta terrifontis</name>
    <dbReference type="NCBI Taxonomy" id="1331910"/>
    <lineage>
        <taxon>Bacteria</taxon>
        <taxon>Pseudomonadati</taxon>
        <taxon>Planctomycetota</taxon>
        <taxon>Planctomycetia</taxon>
        <taxon>Pirellulales</taxon>
        <taxon>Thermoguttaceae</taxon>
        <taxon>Thermogutta</taxon>
    </lineage>
</organism>
<evidence type="ECO:0000313" key="2">
    <source>
        <dbReference type="Proteomes" id="UP000215086"/>
    </source>
</evidence>
<dbReference type="Proteomes" id="UP000215086">
    <property type="component" value="Chromosome"/>
</dbReference>
<sequence length="78" mass="8948">MGNSVGLNQNRFQLVRQSQNTQIFRTVGQIPPRDLMVSSNVVAERLLARLSKQFPNPGWHRLFAVFYHPVKTFPSNLP</sequence>
<dbReference type="KEGG" id="ttf:THTE_3970"/>
<accession>A0A286RKT8</accession>